<dbReference type="EMBL" id="QGNW01000119">
    <property type="protein sequence ID" value="RVW94753.1"/>
    <property type="molecule type" value="Genomic_DNA"/>
</dbReference>
<accession>A0A438IDD9</accession>
<evidence type="ECO:0000313" key="2">
    <source>
        <dbReference type="Proteomes" id="UP000288805"/>
    </source>
</evidence>
<protein>
    <recommendedName>
        <fullName evidence="3">Disease resistance protein</fullName>
    </recommendedName>
</protein>
<name>A0A438IDD9_VITVI</name>
<gene>
    <name evidence="1" type="ORF">CK203_029873</name>
</gene>
<reference evidence="1 2" key="1">
    <citation type="journal article" date="2018" name="PLoS Genet.">
        <title>Population sequencing reveals clonal diversity and ancestral inbreeding in the grapevine cultivar Chardonnay.</title>
        <authorList>
            <person name="Roach M.J."/>
            <person name="Johnson D.L."/>
            <person name="Bohlmann J."/>
            <person name="van Vuuren H.J."/>
            <person name="Jones S.J."/>
            <person name="Pretorius I.S."/>
            <person name="Schmidt S.A."/>
            <person name="Borneman A.R."/>
        </authorList>
    </citation>
    <scope>NUCLEOTIDE SEQUENCE [LARGE SCALE GENOMIC DNA]</scope>
    <source>
        <strain evidence="2">cv. Chardonnay</strain>
        <tissue evidence="1">Leaf</tissue>
    </source>
</reference>
<dbReference type="OrthoDB" id="1701954at2759"/>
<evidence type="ECO:0008006" key="3">
    <source>
        <dbReference type="Google" id="ProtNLM"/>
    </source>
</evidence>
<organism evidence="1 2">
    <name type="scientific">Vitis vinifera</name>
    <name type="common">Grape</name>
    <dbReference type="NCBI Taxonomy" id="29760"/>
    <lineage>
        <taxon>Eukaryota</taxon>
        <taxon>Viridiplantae</taxon>
        <taxon>Streptophyta</taxon>
        <taxon>Embryophyta</taxon>
        <taxon>Tracheophyta</taxon>
        <taxon>Spermatophyta</taxon>
        <taxon>Magnoliopsida</taxon>
        <taxon>eudicotyledons</taxon>
        <taxon>Gunneridae</taxon>
        <taxon>Pentapetalae</taxon>
        <taxon>rosids</taxon>
        <taxon>Vitales</taxon>
        <taxon>Vitaceae</taxon>
        <taxon>Viteae</taxon>
        <taxon>Vitis</taxon>
    </lineage>
</organism>
<dbReference type="AlphaFoldDB" id="A0A438IDD9"/>
<dbReference type="Proteomes" id="UP000288805">
    <property type="component" value="Unassembled WGS sequence"/>
</dbReference>
<evidence type="ECO:0000313" key="1">
    <source>
        <dbReference type="EMBL" id="RVW94753.1"/>
    </source>
</evidence>
<proteinExistence type="predicted"/>
<sequence length="126" mass="14254">MHRLCLTLKSLEDLKVSSCPKVELNLFKCSQGSNSVANPTVPGLQRIKLTNLPKLKSLSRQRETWPHQAYVEVIGCGSHKTLPLSKRSADATKEIVGELERCNQLEWDSIDIESKLQPFSKDQRPR</sequence>
<comment type="caution">
    <text evidence="1">The sequence shown here is derived from an EMBL/GenBank/DDBJ whole genome shotgun (WGS) entry which is preliminary data.</text>
</comment>